<dbReference type="PATRIC" id="fig|151081.8.peg.2643"/>
<dbReference type="GeneID" id="58230049"/>
<name>A0A0F4PNN5_9GAMM</name>
<dbReference type="AlphaFoldDB" id="A0A0F4PNN5"/>
<evidence type="ECO:0000259" key="1">
    <source>
        <dbReference type="Pfam" id="PF02120"/>
    </source>
</evidence>
<dbReference type="Gene3D" id="3.30.750.140">
    <property type="match status" value="1"/>
</dbReference>
<reference evidence="2 3" key="1">
    <citation type="journal article" date="2015" name="BMC Genomics">
        <title>Genome mining reveals unlocked bioactive potential of marine Gram-negative bacteria.</title>
        <authorList>
            <person name="Machado H."/>
            <person name="Sonnenschein E.C."/>
            <person name="Melchiorsen J."/>
            <person name="Gram L."/>
        </authorList>
    </citation>
    <scope>NUCLEOTIDE SEQUENCE [LARGE SCALE GENOMIC DNA]</scope>
    <source>
        <strain evidence="2 3">S3137</strain>
    </source>
</reference>
<dbReference type="Pfam" id="PF02120">
    <property type="entry name" value="Flg_hook"/>
    <property type="match status" value="1"/>
</dbReference>
<dbReference type="OrthoDB" id="6311182at2"/>
<dbReference type="EMBL" id="JXXZ01000015">
    <property type="protein sequence ID" value="KJY96764.1"/>
    <property type="molecule type" value="Genomic_DNA"/>
</dbReference>
<feature type="domain" description="Flagellar hook-length control protein-like C-terminal" evidence="1">
    <location>
        <begin position="635"/>
        <end position="716"/>
    </location>
</feature>
<protein>
    <recommendedName>
        <fullName evidence="1">Flagellar hook-length control protein-like C-terminal domain-containing protein</fullName>
    </recommendedName>
</protein>
<organism evidence="2 3">
    <name type="scientific">Pseudoalteromonas ruthenica</name>
    <dbReference type="NCBI Taxonomy" id="151081"/>
    <lineage>
        <taxon>Bacteria</taxon>
        <taxon>Pseudomonadati</taxon>
        <taxon>Pseudomonadota</taxon>
        <taxon>Gammaproteobacteria</taxon>
        <taxon>Alteromonadales</taxon>
        <taxon>Pseudoalteromonadaceae</taxon>
        <taxon>Pseudoalteromonas</taxon>
    </lineage>
</organism>
<dbReference type="InterPro" id="IPR021136">
    <property type="entry name" value="Flagellar_hook_control-like_C"/>
</dbReference>
<evidence type="ECO:0000313" key="3">
    <source>
        <dbReference type="Proteomes" id="UP000033664"/>
    </source>
</evidence>
<dbReference type="RefSeq" id="WP_045979866.1">
    <property type="nucleotide sequence ID" value="NZ_JXXY01000014.1"/>
</dbReference>
<comment type="caution">
    <text evidence="2">The sequence shown here is derived from an EMBL/GenBank/DDBJ whole genome shotgun (WGS) entry which is preliminary data.</text>
</comment>
<dbReference type="Proteomes" id="UP000033664">
    <property type="component" value="Unassembled WGS sequence"/>
</dbReference>
<dbReference type="InterPro" id="IPR038610">
    <property type="entry name" value="FliK-like_C_sf"/>
</dbReference>
<accession>A0A0F4PNN5</accession>
<dbReference type="eggNOG" id="ENOG502Z92F">
    <property type="taxonomic scope" value="Bacteria"/>
</dbReference>
<gene>
    <name evidence="2" type="ORF">TW72_16230</name>
</gene>
<sequence length="734" mass="78717">MSGPSAPLIHHTQTLSIAGDTQQAKTLTLPTEQPLAVKNVHISADKATMQVQLQGQWRTLEVPLQSPPKGPLPLTIEQGTVQLNAQGQLQLTPSKTSLPLSSAQDIMRLLGAALTNGQGQVVSPTRLALTVQLTGKAALSIPALNASLHLNKSSAEIIKAQPSPTSLIVQLVKGKIQAHLPLSGGSQLPLPMSQQKLVAMLLKTPMNLQLLPRPDGKHAQLNLVGGQANKAILTLPINRTVSAQLPTQGLTTSLGVAPTSPALQLKLQLPRIDLHVARPQVIVGTQSTTTASSATQQLGDRPVTDNKASTSLWQHAKQQLQSWQQGRSAPSINSLASAQQLLQSTAKPLLSTVLLDLPKRLEPVSLSAFNGAARHNAMAQPLSPSVEVSALLNTLRNQSPLLALTAQMQHTVKATLVSGAATETVSGAQQVLSLPLSKALMAPLIKPYTAQHSLTHHLANLDTLVQNAPKELQQLVNQAFSKMVGPHTPAANTVNQLQAQLQPWSQPVSQYRASVTAQIDTLLLSLLGAQSLQQLPSTMATHSQSALMPLINLLLAQTPQAPASAAEQILQQLQSAGAQALGGDLAAIKQSMTPQSSAPQLTTQQDSNPLVQLFLPMRLPPEAGQTQLSIGRYKEKSQQGKGEDVWFVRMQFDYPKLGELSVQAHLCKQTLNCELRASSQALHHLANEHSETLRRKLQSHGLGVAPIKVEQVSEQQVQQWRQFYRRHSIVNLKV</sequence>
<proteinExistence type="predicted"/>
<keyword evidence="3" id="KW-1185">Reference proteome</keyword>
<evidence type="ECO:0000313" key="2">
    <source>
        <dbReference type="EMBL" id="KJY96764.1"/>
    </source>
</evidence>